<evidence type="ECO:0000313" key="2">
    <source>
        <dbReference type="Proteomes" id="UP000192448"/>
    </source>
</evidence>
<dbReference type="STRING" id="1927124.BST13_27465"/>
<proteinExistence type="predicted"/>
<comment type="caution">
    <text evidence="1">The sequence shown here is derived from an EMBL/GenBank/DDBJ whole genome shotgun (WGS) entry which is preliminary data.</text>
</comment>
<protein>
    <submittedName>
        <fullName evidence="1">Uncharacterized protein</fullName>
    </submittedName>
</protein>
<sequence length="264" mass="28905">MGVWNSQNPNQVVSMGTIEADLGVANRWLLVMSGIVLLEWRYDSDVVLRGEERVLLGVHARDLEQWSAYVGLASIQNSESGFLFATDWARVELDPNTGELVLIVNTALMGEWSALHRFSYQVVATVVRVGTAITGTITWPTELFRPESDDPAIAQSVLTVVANRYENVPASGGNFGYENLTPLVPGAIEHLTVSADECQASYRIPNPPMATDLRVTLNIAQAFSAQDPGASVGWGQTKGPYDFTLTPQHPTEEIDFQIRTSVVK</sequence>
<gene>
    <name evidence="1" type="ORF">BST13_27465</name>
</gene>
<organism evidence="1 2">
    <name type="scientific">Mycobacterium aquaticum</name>
    <dbReference type="NCBI Taxonomy" id="1927124"/>
    <lineage>
        <taxon>Bacteria</taxon>
        <taxon>Bacillati</taxon>
        <taxon>Actinomycetota</taxon>
        <taxon>Actinomycetes</taxon>
        <taxon>Mycobacteriales</taxon>
        <taxon>Mycobacteriaceae</taxon>
        <taxon>Mycobacterium</taxon>
    </lineage>
</organism>
<accession>A0A1X0AH38</accession>
<evidence type="ECO:0000313" key="1">
    <source>
        <dbReference type="EMBL" id="ORA29321.1"/>
    </source>
</evidence>
<dbReference type="AlphaFoldDB" id="A0A1X0AH38"/>
<keyword evidence="2" id="KW-1185">Reference proteome</keyword>
<name>A0A1X0AH38_9MYCO</name>
<dbReference type="EMBL" id="MVHF01000036">
    <property type="protein sequence ID" value="ORA29321.1"/>
    <property type="molecule type" value="Genomic_DNA"/>
</dbReference>
<dbReference type="RefSeq" id="WP_083167757.1">
    <property type="nucleotide sequence ID" value="NZ_MVHF01000036.1"/>
</dbReference>
<reference evidence="1 2" key="1">
    <citation type="submission" date="2017-02" db="EMBL/GenBank/DDBJ databases">
        <title>The new phylogeny of genus Mycobacterium.</title>
        <authorList>
            <person name="Tortoli E."/>
            <person name="Trovato A."/>
            <person name="Cirillo D.M."/>
        </authorList>
    </citation>
    <scope>NUCLEOTIDE SEQUENCE [LARGE SCALE GENOMIC DNA]</scope>
    <source>
        <strain evidence="1 2">RW6</strain>
    </source>
</reference>
<dbReference type="OrthoDB" id="4734175at2"/>
<dbReference type="Proteomes" id="UP000192448">
    <property type="component" value="Unassembled WGS sequence"/>
</dbReference>